<protein>
    <submittedName>
        <fullName evidence="1">Uncharacterized protein</fullName>
    </submittedName>
</protein>
<reference evidence="1" key="1">
    <citation type="journal article" date="2023" name="IScience">
        <title>Live-bearing cockroach genome reveals convergent evolutionary mechanisms linked to viviparity in insects and beyond.</title>
        <authorList>
            <person name="Fouks B."/>
            <person name="Harrison M.C."/>
            <person name="Mikhailova A.A."/>
            <person name="Marchal E."/>
            <person name="English S."/>
            <person name="Carruthers M."/>
            <person name="Jennings E.C."/>
            <person name="Chiamaka E.L."/>
            <person name="Frigard R.A."/>
            <person name="Pippel M."/>
            <person name="Attardo G.M."/>
            <person name="Benoit J.B."/>
            <person name="Bornberg-Bauer E."/>
            <person name="Tobe S.S."/>
        </authorList>
    </citation>
    <scope>NUCLEOTIDE SEQUENCE</scope>
    <source>
        <strain evidence="1">Stay&amp;Tobe</strain>
    </source>
</reference>
<organism evidence="1 2">
    <name type="scientific">Diploptera punctata</name>
    <name type="common">Pacific beetle cockroach</name>
    <dbReference type="NCBI Taxonomy" id="6984"/>
    <lineage>
        <taxon>Eukaryota</taxon>
        <taxon>Metazoa</taxon>
        <taxon>Ecdysozoa</taxon>
        <taxon>Arthropoda</taxon>
        <taxon>Hexapoda</taxon>
        <taxon>Insecta</taxon>
        <taxon>Pterygota</taxon>
        <taxon>Neoptera</taxon>
        <taxon>Polyneoptera</taxon>
        <taxon>Dictyoptera</taxon>
        <taxon>Blattodea</taxon>
        <taxon>Blaberoidea</taxon>
        <taxon>Blaberidae</taxon>
        <taxon>Diplopterinae</taxon>
        <taxon>Diploptera</taxon>
    </lineage>
</organism>
<feature type="non-terminal residue" evidence="1">
    <location>
        <position position="80"/>
    </location>
</feature>
<dbReference type="AlphaFoldDB" id="A0AAD8EB50"/>
<proteinExistence type="predicted"/>
<dbReference type="Proteomes" id="UP001233999">
    <property type="component" value="Unassembled WGS sequence"/>
</dbReference>
<feature type="non-terminal residue" evidence="1">
    <location>
        <position position="1"/>
    </location>
</feature>
<reference evidence="1" key="2">
    <citation type="submission" date="2023-05" db="EMBL/GenBank/DDBJ databases">
        <authorList>
            <person name="Fouks B."/>
        </authorList>
    </citation>
    <scope>NUCLEOTIDE SEQUENCE</scope>
    <source>
        <strain evidence="1">Stay&amp;Tobe</strain>
        <tissue evidence="1">Testes</tissue>
    </source>
</reference>
<evidence type="ECO:0000313" key="1">
    <source>
        <dbReference type="EMBL" id="KAJ9583828.1"/>
    </source>
</evidence>
<keyword evidence="2" id="KW-1185">Reference proteome</keyword>
<gene>
    <name evidence="1" type="ORF">L9F63_021831</name>
</gene>
<comment type="caution">
    <text evidence="1">The sequence shown here is derived from an EMBL/GenBank/DDBJ whole genome shotgun (WGS) entry which is preliminary data.</text>
</comment>
<sequence length="80" mass="8680">TTECEDLINYMNANGINGAIECEKLEGNLDGATAALTENIAQATNKAAEDLEIRVTEFDVKPAVDKGDNYLSTLYRVVVK</sequence>
<dbReference type="EMBL" id="JASPKZ010007523">
    <property type="protein sequence ID" value="KAJ9583828.1"/>
    <property type="molecule type" value="Genomic_DNA"/>
</dbReference>
<name>A0AAD8EB50_DIPPU</name>
<evidence type="ECO:0000313" key="2">
    <source>
        <dbReference type="Proteomes" id="UP001233999"/>
    </source>
</evidence>
<accession>A0AAD8EB50</accession>